<evidence type="ECO:0000256" key="7">
    <source>
        <dbReference type="ARBA" id="ARBA00022824"/>
    </source>
</evidence>
<reference evidence="14" key="1">
    <citation type="submission" date="2021-12" db="EMBL/GenBank/DDBJ databases">
        <authorList>
            <person name="King R."/>
        </authorList>
    </citation>
    <scope>NUCLEOTIDE SEQUENCE</scope>
</reference>
<gene>
    <name evidence="14" type="ORF">BEMITA_LOCUS8299</name>
</gene>
<dbReference type="Proteomes" id="UP001152759">
    <property type="component" value="Chromosome 4"/>
</dbReference>
<feature type="binding site" description="axial binding residue" evidence="13">
    <location>
        <position position="454"/>
    </location>
    <ligand>
        <name>heme</name>
        <dbReference type="ChEBI" id="CHEBI:30413"/>
    </ligand>
    <ligandPart>
        <name>Fe</name>
        <dbReference type="ChEBI" id="CHEBI:18248"/>
    </ligandPart>
</feature>
<accession>A0A9P0ADJ8</accession>
<evidence type="ECO:0000256" key="9">
    <source>
        <dbReference type="ARBA" id="ARBA00023002"/>
    </source>
</evidence>
<dbReference type="Pfam" id="PF00067">
    <property type="entry name" value="p450"/>
    <property type="match status" value="1"/>
</dbReference>
<evidence type="ECO:0000256" key="13">
    <source>
        <dbReference type="PIRSR" id="PIRSR602401-1"/>
    </source>
</evidence>
<dbReference type="FunFam" id="1.10.630.10:FF:000182">
    <property type="entry name" value="Cytochrome P450 3A4"/>
    <property type="match status" value="1"/>
</dbReference>
<comment type="similarity">
    <text evidence="4">Belongs to the cytochrome P450 family.</text>
</comment>
<dbReference type="InterPro" id="IPR036396">
    <property type="entry name" value="Cyt_P450_sf"/>
</dbReference>
<dbReference type="InterPro" id="IPR002401">
    <property type="entry name" value="Cyt_P450_E_grp-I"/>
</dbReference>
<keyword evidence="9" id="KW-0560">Oxidoreductase</keyword>
<keyword evidence="15" id="KW-1185">Reference proteome</keyword>
<dbReference type="AlphaFoldDB" id="A0A9P0ADJ8"/>
<dbReference type="PRINTS" id="PR00463">
    <property type="entry name" value="EP450I"/>
</dbReference>
<keyword evidence="10 13" id="KW-0408">Iron</keyword>
<evidence type="ECO:0000256" key="2">
    <source>
        <dbReference type="ARBA" id="ARBA00004174"/>
    </source>
</evidence>
<dbReference type="CDD" id="cd20628">
    <property type="entry name" value="CYP4"/>
    <property type="match status" value="1"/>
</dbReference>
<keyword evidence="6 13" id="KW-0479">Metal-binding</keyword>
<protein>
    <recommendedName>
        <fullName evidence="16">Cytochrome P450</fullName>
    </recommendedName>
</protein>
<comment type="cofactor">
    <cofactor evidence="1 13">
        <name>heme</name>
        <dbReference type="ChEBI" id="CHEBI:30413"/>
    </cofactor>
</comment>
<dbReference type="PANTHER" id="PTHR24291:SF189">
    <property type="entry name" value="CYTOCHROME P450 4C3-RELATED"/>
    <property type="match status" value="1"/>
</dbReference>
<dbReference type="SUPFAM" id="SSF48264">
    <property type="entry name" value="Cytochrome P450"/>
    <property type="match status" value="1"/>
</dbReference>
<evidence type="ECO:0000256" key="1">
    <source>
        <dbReference type="ARBA" id="ARBA00001971"/>
    </source>
</evidence>
<dbReference type="GO" id="GO:0020037">
    <property type="term" value="F:heme binding"/>
    <property type="evidence" value="ECO:0007669"/>
    <property type="project" value="InterPro"/>
</dbReference>
<dbReference type="InterPro" id="IPR050196">
    <property type="entry name" value="Cytochrome_P450_Monoox"/>
</dbReference>
<evidence type="ECO:0000313" key="15">
    <source>
        <dbReference type="Proteomes" id="UP001152759"/>
    </source>
</evidence>
<dbReference type="GO" id="GO:0016705">
    <property type="term" value="F:oxidoreductase activity, acting on paired donors, with incorporation or reduction of molecular oxygen"/>
    <property type="evidence" value="ECO:0007669"/>
    <property type="project" value="InterPro"/>
</dbReference>
<dbReference type="GO" id="GO:0005789">
    <property type="term" value="C:endoplasmic reticulum membrane"/>
    <property type="evidence" value="ECO:0007669"/>
    <property type="project" value="UniProtKB-SubCell"/>
</dbReference>
<sequence>MIVIVILAVLSLIIISKLITKATLIIRQYQLLKKVPGPPIDSIFLGHAAEILSSSSELPKILGRRVKEYGGFFRLWIFSQPYILLASADYTEMFFSMKELSMKANVYDFLHIWLGLGLLTSQGQLWQQRRKLITPAFHFAMLNNFSETLIDNTVALIKKLREESSDAINVFKMMHLIALDNICETAMGIKIDALNNPKLDYIRAIEDSTHSLMNRMLKPWLWNDTTYFLAPVGRKLKKDLSIIFELTNKVIKERREEKSKEKISSDFNANESQTCDDTGGKKKLAFLDLLMEACDSQSVPLSDKDLSDEVNTFMFEGHDTTAVALSYTLFLLGLHPEIQGRCFEELDEMFQGSARKPTPDDLQNMKYLERVIKETLRLCPSVPMICRQVPKDTNLGGYMVPEGSLVTLDVFHLHRDPKYFPEPEKFDPDRFTIENSQDRHPFAYVPFAAGTRNCIGQKFAMMEEKIVLSYILRNFRLESIEKFQDMEPAFELILRSEIDLNVKFIPR</sequence>
<evidence type="ECO:0000313" key="14">
    <source>
        <dbReference type="EMBL" id="CAH0389478.1"/>
    </source>
</evidence>
<comment type="subcellular location">
    <subcellularLocation>
        <location evidence="3">Endoplasmic reticulum membrane</location>
        <topology evidence="3">Peripheral membrane protein</topology>
    </subcellularLocation>
    <subcellularLocation>
        <location evidence="2">Microsome membrane</location>
        <topology evidence="2">Peripheral membrane protein</topology>
    </subcellularLocation>
</comment>
<keyword evidence="12" id="KW-0472">Membrane</keyword>
<evidence type="ECO:0000256" key="3">
    <source>
        <dbReference type="ARBA" id="ARBA00004406"/>
    </source>
</evidence>
<evidence type="ECO:0000256" key="10">
    <source>
        <dbReference type="ARBA" id="ARBA00023004"/>
    </source>
</evidence>
<evidence type="ECO:0000256" key="12">
    <source>
        <dbReference type="ARBA" id="ARBA00023136"/>
    </source>
</evidence>
<evidence type="ECO:0000256" key="8">
    <source>
        <dbReference type="ARBA" id="ARBA00022848"/>
    </source>
</evidence>
<keyword evidence="11" id="KW-0503">Monooxygenase</keyword>
<proteinExistence type="inferred from homology"/>
<dbReference type="Gene3D" id="1.10.630.10">
    <property type="entry name" value="Cytochrome P450"/>
    <property type="match status" value="1"/>
</dbReference>
<dbReference type="PANTHER" id="PTHR24291">
    <property type="entry name" value="CYTOCHROME P450 FAMILY 4"/>
    <property type="match status" value="1"/>
</dbReference>
<evidence type="ECO:0000256" key="4">
    <source>
        <dbReference type="ARBA" id="ARBA00010617"/>
    </source>
</evidence>
<keyword evidence="7" id="KW-0256">Endoplasmic reticulum</keyword>
<dbReference type="GO" id="GO:0004497">
    <property type="term" value="F:monooxygenase activity"/>
    <property type="evidence" value="ECO:0007669"/>
    <property type="project" value="UniProtKB-KW"/>
</dbReference>
<name>A0A9P0ADJ8_BEMTA</name>
<evidence type="ECO:0000256" key="5">
    <source>
        <dbReference type="ARBA" id="ARBA00022617"/>
    </source>
</evidence>
<evidence type="ECO:0008006" key="16">
    <source>
        <dbReference type="Google" id="ProtNLM"/>
    </source>
</evidence>
<dbReference type="InterPro" id="IPR001128">
    <property type="entry name" value="Cyt_P450"/>
</dbReference>
<organism evidence="14 15">
    <name type="scientific">Bemisia tabaci</name>
    <name type="common">Sweetpotato whitefly</name>
    <name type="synonym">Aleurodes tabaci</name>
    <dbReference type="NCBI Taxonomy" id="7038"/>
    <lineage>
        <taxon>Eukaryota</taxon>
        <taxon>Metazoa</taxon>
        <taxon>Ecdysozoa</taxon>
        <taxon>Arthropoda</taxon>
        <taxon>Hexapoda</taxon>
        <taxon>Insecta</taxon>
        <taxon>Pterygota</taxon>
        <taxon>Neoptera</taxon>
        <taxon>Paraneoptera</taxon>
        <taxon>Hemiptera</taxon>
        <taxon>Sternorrhyncha</taxon>
        <taxon>Aleyrodoidea</taxon>
        <taxon>Aleyrodidae</taxon>
        <taxon>Aleyrodinae</taxon>
        <taxon>Bemisia</taxon>
    </lineage>
</organism>
<keyword evidence="8" id="KW-0492">Microsome</keyword>
<keyword evidence="5 13" id="KW-0349">Heme</keyword>
<dbReference type="EMBL" id="OU963865">
    <property type="protein sequence ID" value="CAH0389478.1"/>
    <property type="molecule type" value="Genomic_DNA"/>
</dbReference>
<dbReference type="PRINTS" id="PR00385">
    <property type="entry name" value="P450"/>
</dbReference>
<dbReference type="KEGG" id="btab:109042635"/>
<dbReference type="GO" id="GO:0005506">
    <property type="term" value="F:iron ion binding"/>
    <property type="evidence" value="ECO:0007669"/>
    <property type="project" value="InterPro"/>
</dbReference>
<evidence type="ECO:0000256" key="6">
    <source>
        <dbReference type="ARBA" id="ARBA00022723"/>
    </source>
</evidence>
<evidence type="ECO:0000256" key="11">
    <source>
        <dbReference type="ARBA" id="ARBA00023033"/>
    </source>
</evidence>